<dbReference type="Proteomes" id="UP000054477">
    <property type="component" value="Unassembled WGS sequence"/>
</dbReference>
<evidence type="ECO:0000313" key="3">
    <source>
        <dbReference type="Proteomes" id="UP000054477"/>
    </source>
</evidence>
<dbReference type="AlphaFoldDB" id="A0A0C9WP62"/>
<gene>
    <name evidence="2" type="ORF">K443DRAFT_429384</name>
</gene>
<accession>A0A0C9WP62</accession>
<sequence length="92" mass="10722">MSFDSSNFRGQERPSPLVACEKRRTMTKLNRTRVYNPNVDREAASSGIPSSYRWRIAEYPPRRNMNPHARRMRGPRQSTIRPPNWAAGVYTN</sequence>
<reference evidence="3" key="2">
    <citation type="submission" date="2015-01" db="EMBL/GenBank/DDBJ databases">
        <title>Evolutionary Origins and Diversification of the Mycorrhizal Mutualists.</title>
        <authorList>
            <consortium name="DOE Joint Genome Institute"/>
            <consortium name="Mycorrhizal Genomics Consortium"/>
            <person name="Kohler A."/>
            <person name="Kuo A."/>
            <person name="Nagy L.G."/>
            <person name="Floudas D."/>
            <person name="Copeland A."/>
            <person name="Barry K.W."/>
            <person name="Cichocki N."/>
            <person name="Veneault-Fourrey C."/>
            <person name="LaButti K."/>
            <person name="Lindquist E.A."/>
            <person name="Lipzen A."/>
            <person name="Lundell T."/>
            <person name="Morin E."/>
            <person name="Murat C."/>
            <person name="Riley R."/>
            <person name="Ohm R."/>
            <person name="Sun H."/>
            <person name="Tunlid A."/>
            <person name="Henrissat B."/>
            <person name="Grigoriev I.V."/>
            <person name="Hibbett D.S."/>
            <person name="Martin F."/>
        </authorList>
    </citation>
    <scope>NUCLEOTIDE SEQUENCE [LARGE SCALE GENOMIC DNA]</scope>
    <source>
        <strain evidence="3">LaAM-08-1</strain>
    </source>
</reference>
<reference evidence="2 3" key="1">
    <citation type="submission" date="2014-04" db="EMBL/GenBank/DDBJ databases">
        <authorList>
            <consortium name="DOE Joint Genome Institute"/>
            <person name="Kuo A."/>
            <person name="Kohler A."/>
            <person name="Nagy L.G."/>
            <person name="Floudas D."/>
            <person name="Copeland A."/>
            <person name="Barry K.W."/>
            <person name="Cichocki N."/>
            <person name="Veneault-Fourrey C."/>
            <person name="LaButti K."/>
            <person name="Lindquist E.A."/>
            <person name="Lipzen A."/>
            <person name="Lundell T."/>
            <person name="Morin E."/>
            <person name="Murat C."/>
            <person name="Sun H."/>
            <person name="Tunlid A."/>
            <person name="Henrissat B."/>
            <person name="Grigoriev I.V."/>
            <person name="Hibbett D.S."/>
            <person name="Martin F."/>
            <person name="Nordberg H.P."/>
            <person name="Cantor M.N."/>
            <person name="Hua S.X."/>
        </authorList>
    </citation>
    <scope>NUCLEOTIDE SEQUENCE [LARGE SCALE GENOMIC DNA]</scope>
    <source>
        <strain evidence="2 3">LaAM-08-1</strain>
    </source>
</reference>
<organism evidence="2 3">
    <name type="scientific">Laccaria amethystina LaAM-08-1</name>
    <dbReference type="NCBI Taxonomy" id="1095629"/>
    <lineage>
        <taxon>Eukaryota</taxon>
        <taxon>Fungi</taxon>
        <taxon>Dikarya</taxon>
        <taxon>Basidiomycota</taxon>
        <taxon>Agaricomycotina</taxon>
        <taxon>Agaricomycetes</taxon>
        <taxon>Agaricomycetidae</taxon>
        <taxon>Agaricales</taxon>
        <taxon>Agaricineae</taxon>
        <taxon>Hydnangiaceae</taxon>
        <taxon>Laccaria</taxon>
    </lineage>
</organism>
<name>A0A0C9WP62_9AGAR</name>
<evidence type="ECO:0000256" key="1">
    <source>
        <dbReference type="SAM" id="MobiDB-lite"/>
    </source>
</evidence>
<proteinExistence type="predicted"/>
<dbReference type="HOGENOM" id="CLU_2413587_0_0_1"/>
<dbReference type="EMBL" id="KN838901">
    <property type="protein sequence ID" value="KIJ92560.1"/>
    <property type="molecule type" value="Genomic_DNA"/>
</dbReference>
<keyword evidence="3" id="KW-1185">Reference proteome</keyword>
<evidence type="ECO:0000313" key="2">
    <source>
        <dbReference type="EMBL" id="KIJ92560.1"/>
    </source>
</evidence>
<feature type="region of interest" description="Disordered" evidence="1">
    <location>
        <begin position="62"/>
        <end position="92"/>
    </location>
</feature>
<protein>
    <submittedName>
        <fullName evidence="2">Uncharacterized protein</fullName>
    </submittedName>
</protein>